<name>A0A0A8ZGS3_ARUDO</name>
<reference evidence="1" key="1">
    <citation type="submission" date="2014-09" db="EMBL/GenBank/DDBJ databases">
        <authorList>
            <person name="Magalhaes I.L.F."/>
            <person name="Oliveira U."/>
            <person name="Santos F.R."/>
            <person name="Vidigal T.H.D.A."/>
            <person name="Brescovit A.D."/>
            <person name="Santos A.J."/>
        </authorList>
    </citation>
    <scope>NUCLEOTIDE SEQUENCE</scope>
    <source>
        <tissue evidence="1">Shoot tissue taken approximately 20 cm above the soil surface</tissue>
    </source>
</reference>
<protein>
    <submittedName>
        <fullName evidence="1">Uncharacterized protein</fullName>
    </submittedName>
</protein>
<evidence type="ECO:0000313" key="1">
    <source>
        <dbReference type="EMBL" id="JAD34052.1"/>
    </source>
</evidence>
<accession>A0A0A8ZGS3</accession>
<dbReference type="AlphaFoldDB" id="A0A0A8ZGS3"/>
<organism evidence="1">
    <name type="scientific">Arundo donax</name>
    <name type="common">Giant reed</name>
    <name type="synonym">Donax arundinaceus</name>
    <dbReference type="NCBI Taxonomy" id="35708"/>
    <lineage>
        <taxon>Eukaryota</taxon>
        <taxon>Viridiplantae</taxon>
        <taxon>Streptophyta</taxon>
        <taxon>Embryophyta</taxon>
        <taxon>Tracheophyta</taxon>
        <taxon>Spermatophyta</taxon>
        <taxon>Magnoliopsida</taxon>
        <taxon>Liliopsida</taxon>
        <taxon>Poales</taxon>
        <taxon>Poaceae</taxon>
        <taxon>PACMAD clade</taxon>
        <taxon>Arundinoideae</taxon>
        <taxon>Arundineae</taxon>
        <taxon>Arundo</taxon>
    </lineage>
</organism>
<dbReference type="EMBL" id="GBRH01263843">
    <property type="protein sequence ID" value="JAD34052.1"/>
    <property type="molecule type" value="Transcribed_RNA"/>
</dbReference>
<proteinExistence type="predicted"/>
<sequence>MITAHVRRRLPFRNAIKTKCAKCFHHRIPSVQIH</sequence>
<reference evidence="1" key="2">
    <citation type="journal article" date="2015" name="Data Brief">
        <title>Shoot transcriptome of the giant reed, Arundo donax.</title>
        <authorList>
            <person name="Barrero R.A."/>
            <person name="Guerrero F.D."/>
            <person name="Moolhuijzen P."/>
            <person name="Goolsby J.A."/>
            <person name="Tidwell J."/>
            <person name="Bellgard S.E."/>
            <person name="Bellgard M.I."/>
        </authorList>
    </citation>
    <scope>NUCLEOTIDE SEQUENCE</scope>
    <source>
        <tissue evidence="1">Shoot tissue taken approximately 20 cm above the soil surface</tissue>
    </source>
</reference>